<protein>
    <submittedName>
        <fullName evidence="6">Hydrolase</fullName>
    </submittedName>
</protein>
<name>A0A8J3DCL5_9BACT</name>
<dbReference type="Gene3D" id="3.40.50.1000">
    <property type="entry name" value="HAD superfamily/HAD-like"/>
    <property type="match status" value="1"/>
</dbReference>
<comment type="caution">
    <text evidence="6">The sequence shown here is derived from an EMBL/GenBank/DDBJ whole genome shotgun (WGS) entry which is preliminary data.</text>
</comment>
<evidence type="ECO:0000256" key="5">
    <source>
        <dbReference type="ARBA" id="ARBA00023277"/>
    </source>
</evidence>
<keyword evidence="5" id="KW-0119">Carbohydrate metabolism</keyword>
<sequence length="225" mass="25127">MDYLCGMKTEFAVIFDMDGVICHTNPYHSRAFRAFFAKRGLNPTDGEFAQHMFGKSNSYILKHFLQREIVGEEFAQLEDEKESLFRELYEPYVDPIAGFSGFLVDLKNHGVKTAVATSAPRANLDLISGKLDLPSSIDSFMASEDVTKHKPDPQVYLTSAERLGIKPENCLVFEDSFSGVSAAINAGMKVVGVLSSHTKEELPPCDDYIEDYREMSFGRVAALFN</sequence>
<gene>
    <name evidence="6" type="ORF">GCM10007390_33740</name>
</gene>
<dbReference type="PANTHER" id="PTHR46193:SF18">
    <property type="entry name" value="HEXITOL PHOSPHATASE B"/>
    <property type="match status" value="1"/>
</dbReference>
<dbReference type="SFLD" id="SFLDS00003">
    <property type="entry name" value="Haloacid_Dehalogenase"/>
    <property type="match status" value="1"/>
</dbReference>
<organism evidence="6 7">
    <name type="scientific">Persicitalea jodogahamensis</name>
    <dbReference type="NCBI Taxonomy" id="402147"/>
    <lineage>
        <taxon>Bacteria</taxon>
        <taxon>Pseudomonadati</taxon>
        <taxon>Bacteroidota</taxon>
        <taxon>Cytophagia</taxon>
        <taxon>Cytophagales</taxon>
        <taxon>Spirosomataceae</taxon>
        <taxon>Persicitalea</taxon>
    </lineage>
</organism>
<dbReference type="Pfam" id="PF13419">
    <property type="entry name" value="HAD_2"/>
    <property type="match status" value="1"/>
</dbReference>
<dbReference type="EMBL" id="BMXF01000003">
    <property type="protein sequence ID" value="GHB76991.1"/>
    <property type="molecule type" value="Genomic_DNA"/>
</dbReference>
<dbReference type="Gene3D" id="1.10.150.240">
    <property type="entry name" value="Putative phosphatase, domain 2"/>
    <property type="match status" value="1"/>
</dbReference>
<keyword evidence="4" id="KW-0460">Magnesium</keyword>
<evidence type="ECO:0000256" key="2">
    <source>
        <dbReference type="ARBA" id="ARBA00006171"/>
    </source>
</evidence>
<reference evidence="6 7" key="1">
    <citation type="journal article" date="2014" name="Int. J. Syst. Evol. Microbiol.">
        <title>Complete genome sequence of Corynebacterium casei LMG S-19264T (=DSM 44701T), isolated from a smear-ripened cheese.</title>
        <authorList>
            <consortium name="US DOE Joint Genome Institute (JGI-PGF)"/>
            <person name="Walter F."/>
            <person name="Albersmeier A."/>
            <person name="Kalinowski J."/>
            <person name="Ruckert C."/>
        </authorList>
    </citation>
    <scope>NUCLEOTIDE SEQUENCE [LARGE SCALE GENOMIC DNA]</scope>
    <source>
        <strain evidence="6 7">KCTC 12866</strain>
    </source>
</reference>
<dbReference type="NCBIfam" id="TIGR01509">
    <property type="entry name" value="HAD-SF-IA-v3"/>
    <property type="match status" value="1"/>
</dbReference>
<dbReference type="InterPro" id="IPR023214">
    <property type="entry name" value="HAD_sf"/>
</dbReference>
<dbReference type="SFLD" id="SFLDG01135">
    <property type="entry name" value="C1.5.6:_HAD__Beta-PGM__Phospha"/>
    <property type="match status" value="1"/>
</dbReference>
<dbReference type="InterPro" id="IPR041492">
    <property type="entry name" value="HAD_2"/>
</dbReference>
<evidence type="ECO:0000313" key="7">
    <source>
        <dbReference type="Proteomes" id="UP000598271"/>
    </source>
</evidence>
<dbReference type="SUPFAM" id="SSF56784">
    <property type="entry name" value="HAD-like"/>
    <property type="match status" value="1"/>
</dbReference>
<dbReference type="PANTHER" id="PTHR46193">
    <property type="entry name" value="6-PHOSPHOGLUCONATE PHOSPHATASE"/>
    <property type="match status" value="1"/>
</dbReference>
<dbReference type="Proteomes" id="UP000598271">
    <property type="component" value="Unassembled WGS sequence"/>
</dbReference>
<evidence type="ECO:0000256" key="4">
    <source>
        <dbReference type="ARBA" id="ARBA00022842"/>
    </source>
</evidence>
<dbReference type="InterPro" id="IPR023198">
    <property type="entry name" value="PGP-like_dom2"/>
</dbReference>
<dbReference type="PRINTS" id="PR00413">
    <property type="entry name" value="HADHALOGNASE"/>
</dbReference>
<evidence type="ECO:0000256" key="3">
    <source>
        <dbReference type="ARBA" id="ARBA00022723"/>
    </source>
</evidence>
<proteinExistence type="inferred from homology"/>
<evidence type="ECO:0000313" key="6">
    <source>
        <dbReference type="EMBL" id="GHB76991.1"/>
    </source>
</evidence>
<dbReference type="GO" id="GO:0046872">
    <property type="term" value="F:metal ion binding"/>
    <property type="evidence" value="ECO:0007669"/>
    <property type="project" value="UniProtKB-KW"/>
</dbReference>
<keyword evidence="3" id="KW-0479">Metal-binding</keyword>
<dbReference type="InterPro" id="IPR051600">
    <property type="entry name" value="Beta-PGM-like"/>
</dbReference>
<dbReference type="InterPro" id="IPR006439">
    <property type="entry name" value="HAD-SF_hydro_IA"/>
</dbReference>
<evidence type="ECO:0000256" key="1">
    <source>
        <dbReference type="ARBA" id="ARBA00001946"/>
    </source>
</evidence>
<dbReference type="SFLD" id="SFLDG01129">
    <property type="entry name" value="C1.5:_HAD__Beta-PGM__Phosphata"/>
    <property type="match status" value="1"/>
</dbReference>
<dbReference type="GO" id="GO:0016787">
    <property type="term" value="F:hydrolase activity"/>
    <property type="evidence" value="ECO:0007669"/>
    <property type="project" value="UniProtKB-KW"/>
</dbReference>
<comment type="cofactor">
    <cofactor evidence="1">
        <name>Mg(2+)</name>
        <dbReference type="ChEBI" id="CHEBI:18420"/>
    </cofactor>
</comment>
<dbReference type="CDD" id="cd07505">
    <property type="entry name" value="HAD_BPGM-like"/>
    <property type="match status" value="1"/>
</dbReference>
<accession>A0A8J3DCL5</accession>
<keyword evidence="7" id="KW-1185">Reference proteome</keyword>
<dbReference type="InterPro" id="IPR036412">
    <property type="entry name" value="HAD-like_sf"/>
</dbReference>
<dbReference type="AlphaFoldDB" id="A0A8J3DCL5"/>
<keyword evidence="6" id="KW-0378">Hydrolase</keyword>
<comment type="similarity">
    <text evidence="2">Belongs to the HAD-like hydrolase superfamily. CbbY/CbbZ/Gph/YieH family.</text>
</comment>